<dbReference type="Gene3D" id="1.10.405.10">
    <property type="entry name" value="Guanine Nucleotide Dissociation Inhibitor, domain 1"/>
    <property type="match status" value="1"/>
</dbReference>
<dbReference type="OrthoDB" id="9446342at2759"/>
<dbReference type="SUPFAM" id="SSF51905">
    <property type="entry name" value="FAD/NAD(P)-binding domain"/>
    <property type="match status" value="1"/>
</dbReference>
<dbReference type="InterPro" id="IPR036188">
    <property type="entry name" value="FAD/NAD-bd_sf"/>
</dbReference>
<sequence>MDTLPASFDVLLLGTSLPQSILAAALALSGLTLLHVDPSPSYGSSDASLTINELLALSSRTPPYLNQLSLQVREDARSELEKRSREYALALRPMLIRSFSPLIDALTGSRLSKQCAFQLLQGLFLYSPGSPNSASSPPTGTESTTAQGTPRAIKVPASKEAVFTSPLPLLAKRKLMRFLLWAASPTVPVEDLPELQGKEDWPLVQFLQEVFGMDQEGAGALVYAVAQRVRVSDPALPGIKAIRQHLLGTGRYGPSAYLVGHYGGAGELAQLFCRMAAVRGTPYILQHAVERLELPSKGGEGVDLKLEGIDEVFRAQKVVIEPALAPEELRGEQGNGTAHCLAILEEIIVDEDENFDTALLVFPPDALGEHGVDRAVTCLWTGEGSKSTPYGRYAVYLSVPCDAGDAREAKALLEPYLKAFVQLTGKPEQEPLLACYYNFVGGGSQSGNGVEEREGVYVLSGLGEGLVDSADRAAEVAQEMFAKIVGGR</sequence>
<gene>
    <name evidence="3" type="ORF">CALCODRAFT_520103</name>
</gene>
<dbReference type="FunCoup" id="A0A165DR98">
    <property type="interactions" value="122"/>
</dbReference>
<comment type="similarity">
    <text evidence="1">Belongs to the Rab GDI family.</text>
</comment>
<dbReference type="Gene3D" id="3.30.519.10">
    <property type="entry name" value="Guanine Nucleotide Dissociation Inhibitor, domain 2"/>
    <property type="match status" value="1"/>
</dbReference>
<proteinExistence type="inferred from homology"/>
<evidence type="ECO:0000256" key="1">
    <source>
        <dbReference type="ARBA" id="ARBA00005593"/>
    </source>
</evidence>
<evidence type="ECO:0000313" key="4">
    <source>
        <dbReference type="Proteomes" id="UP000076842"/>
    </source>
</evidence>
<dbReference type="PANTHER" id="PTHR11787:SF4">
    <property type="entry name" value="CHM, RAB ESCORT PROTEIN 1"/>
    <property type="match status" value="1"/>
</dbReference>
<dbReference type="GO" id="GO:0005634">
    <property type="term" value="C:nucleus"/>
    <property type="evidence" value="ECO:0007669"/>
    <property type="project" value="TreeGrafter"/>
</dbReference>
<dbReference type="Pfam" id="PF00996">
    <property type="entry name" value="GDI"/>
    <property type="match status" value="1"/>
</dbReference>
<evidence type="ECO:0000256" key="2">
    <source>
        <dbReference type="SAM" id="MobiDB-lite"/>
    </source>
</evidence>
<dbReference type="PANTHER" id="PTHR11787">
    <property type="entry name" value="RAB GDP-DISSOCIATION INHIBITOR"/>
    <property type="match status" value="1"/>
</dbReference>
<feature type="region of interest" description="Disordered" evidence="2">
    <location>
        <begin position="130"/>
        <end position="150"/>
    </location>
</feature>
<dbReference type="Gene3D" id="3.50.50.60">
    <property type="entry name" value="FAD/NAD(P)-binding domain"/>
    <property type="match status" value="1"/>
</dbReference>
<dbReference type="GO" id="GO:0005829">
    <property type="term" value="C:cytosol"/>
    <property type="evidence" value="ECO:0007669"/>
    <property type="project" value="TreeGrafter"/>
</dbReference>
<dbReference type="GO" id="GO:0005092">
    <property type="term" value="F:GDP-dissociation inhibitor activity"/>
    <property type="evidence" value="ECO:0007669"/>
    <property type="project" value="InterPro"/>
</dbReference>
<organism evidence="3 4">
    <name type="scientific">Calocera cornea HHB12733</name>
    <dbReference type="NCBI Taxonomy" id="1353952"/>
    <lineage>
        <taxon>Eukaryota</taxon>
        <taxon>Fungi</taxon>
        <taxon>Dikarya</taxon>
        <taxon>Basidiomycota</taxon>
        <taxon>Agaricomycotina</taxon>
        <taxon>Dacrymycetes</taxon>
        <taxon>Dacrymycetales</taxon>
        <taxon>Dacrymycetaceae</taxon>
        <taxon>Calocera</taxon>
    </lineage>
</organism>
<dbReference type="GO" id="GO:0016192">
    <property type="term" value="P:vesicle-mediated transport"/>
    <property type="evidence" value="ECO:0007669"/>
    <property type="project" value="TreeGrafter"/>
</dbReference>
<protein>
    <submittedName>
        <fullName evidence="3">FAD/NAD(P)-binding domain-containing protein</fullName>
    </submittedName>
</protein>
<dbReference type="STRING" id="1353952.A0A165DR98"/>
<keyword evidence="4" id="KW-1185">Reference proteome</keyword>
<dbReference type="EMBL" id="KV424039">
    <property type="protein sequence ID" value="KZT53368.1"/>
    <property type="molecule type" value="Genomic_DNA"/>
</dbReference>
<feature type="compositionally biased region" description="Polar residues" evidence="2">
    <location>
        <begin position="139"/>
        <end position="148"/>
    </location>
</feature>
<dbReference type="PRINTS" id="PR00891">
    <property type="entry name" value="RABGDIREP"/>
</dbReference>
<accession>A0A165DR98</accession>
<name>A0A165DR98_9BASI</name>
<evidence type="ECO:0000313" key="3">
    <source>
        <dbReference type="EMBL" id="KZT53368.1"/>
    </source>
</evidence>
<dbReference type="GO" id="GO:0005968">
    <property type="term" value="C:Rab-protein geranylgeranyltransferase complex"/>
    <property type="evidence" value="ECO:0007669"/>
    <property type="project" value="TreeGrafter"/>
</dbReference>
<dbReference type="SUPFAM" id="SSF54373">
    <property type="entry name" value="FAD-linked reductases, C-terminal domain"/>
    <property type="match status" value="1"/>
</dbReference>
<dbReference type="GO" id="GO:0007264">
    <property type="term" value="P:small GTPase-mediated signal transduction"/>
    <property type="evidence" value="ECO:0007669"/>
    <property type="project" value="InterPro"/>
</dbReference>
<dbReference type="AlphaFoldDB" id="A0A165DR98"/>
<dbReference type="InParanoid" id="A0A165DR98"/>
<dbReference type="InterPro" id="IPR018203">
    <property type="entry name" value="GDP_dissociation_inhibitor"/>
</dbReference>
<dbReference type="Proteomes" id="UP000076842">
    <property type="component" value="Unassembled WGS sequence"/>
</dbReference>
<reference evidence="3 4" key="1">
    <citation type="journal article" date="2016" name="Mol. Biol. Evol.">
        <title>Comparative Genomics of Early-Diverging Mushroom-Forming Fungi Provides Insights into the Origins of Lignocellulose Decay Capabilities.</title>
        <authorList>
            <person name="Nagy L.G."/>
            <person name="Riley R."/>
            <person name="Tritt A."/>
            <person name="Adam C."/>
            <person name="Daum C."/>
            <person name="Floudas D."/>
            <person name="Sun H."/>
            <person name="Yadav J.S."/>
            <person name="Pangilinan J."/>
            <person name="Larsson K.H."/>
            <person name="Matsuura K."/>
            <person name="Barry K."/>
            <person name="Labutti K."/>
            <person name="Kuo R."/>
            <person name="Ohm R.A."/>
            <person name="Bhattacharya S.S."/>
            <person name="Shirouzu T."/>
            <person name="Yoshinaga Y."/>
            <person name="Martin F.M."/>
            <person name="Grigoriev I.V."/>
            <person name="Hibbett D.S."/>
        </authorList>
    </citation>
    <scope>NUCLEOTIDE SEQUENCE [LARGE SCALE GENOMIC DNA]</scope>
    <source>
        <strain evidence="3 4">HHB12733</strain>
    </source>
</reference>